<accession>A0A914CJG0</accession>
<name>A0A914CJG0_9BILA</name>
<dbReference type="WBParaSite" id="ACRNAN_scaffold11433.g8027.t1">
    <property type="protein sequence ID" value="ACRNAN_scaffold11433.g8027.t1"/>
    <property type="gene ID" value="ACRNAN_scaffold11433.g8027"/>
</dbReference>
<protein>
    <submittedName>
        <fullName evidence="2">Myotubularin phosphatase domain-containing protein</fullName>
    </submittedName>
</protein>
<sequence length="175" mass="20013">MIGRFSNGFILLDNEMELLSHPNVTLTSKILNERSISNSDNGRVFLTNLRIVFESNTRPNSQPHFISLWLSNTHNISFKKPLCINDYLQGVTSASNDSYWRGDLAWKLTFHKSRGIDFAHAVKEVNKLNQRYNYNIPIGELALLSDSFSRKNYMVDYGSTGGCICFPCFCFPIIF</sequence>
<organism evidence="1 2">
    <name type="scientific">Acrobeloides nanus</name>
    <dbReference type="NCBI Taxonomy" id="290746"/>
    <lineage>
        <taxon>Eukaryota</taxon>
        <taxon>Metazoa</taxon>
        <taxon>Ecdysozoa</taxon>
        <taxon>Nematoda</taxon>
        <taxon>Chromadorea</taxon>
        <taxon>Rhabditida</taxon>
        <taxon>Tylenchina</taxon>
        <taxon>Cephalobomorpha</taxon>
        <taxon>Cephaloboidea</taxon>
        <taxon>Cephalobidae</taxon>
        <taxon>Acrobeloides</taxon>
    </lineage>
</organism>
<dbReference type="GO" id="GO:0003713">
    <property type="term" value="F:transcription coactivator activity"/>
    <property type="evidence" value="ECO:0007669"/>
    <property type="project" value="InterPro"/>
</dbReference>
<dbReference type="SUPFAM" id="SSF50729">
    <property type="entry name" value="PH domain-like"/>
    <property type="match status" value="1"/>
</dbReference>
<proteinExistence type="predicted"/>
<dbReference type="InterPro" id="IPR044852">
    <property type="entry name" value="WBP2-like"/>
</dbReference>
<dbReference type="Gene3D" id="2.30.29.30">
    <property type="entry name" value="Pleckstrin-homology domain (PH domain)/Phosphotyrosine-binding domain (PTB)"/>
    <property type="match status" value="1"/>
</dbReference>
<dbReference type="Proteomes" id="UP000887540">
    <property type="component" value="Unplaced"/>
</dbReference>
<dbReference type="GO" id="GO:0005634">
    <property type="term" value="C:nucleus"/>
    <property type="evidence" value="ECO:0007669"/>
    <property type="project" value="TreeGrafter"/>
</dbReference>
<dbReference type="GO" id="GO:0031490">
    <property type="term" value="F:chromatin DNA binding"/>
    <property type="evidence" value="ECO:0007669"/>
    <property type="project" value="TreeGrafter"/>
</dbReference>
<dbReference type="PANTHER" id="PTHR31606">
    <property type="entry name" value="WW DOMAIN BINDING PROTEIN 2, ISOFORM E"/>
    <property type="match status" value="1"/>
</dbReference>
<dbReference type="PANTHER" id="PTHR31606:SF1">
    <property type="entry name" value="WW DOMAIN BINDING PROTEIN 2, ISOFORM E"/>
    <property type="match status" value="1"/>
</dbReference>
<evidence type="ECO:0000313" key="2">
    <source>
        <dbReference type="WBParaSite" id="ACRNAN_scaffold11433.g8027.t1"/>
    </source>
</evidence>
<reference evidence="2" key="1">
    <citation type="submission" date="2022-11" db="UniProtKB">
        <authorList>
            <consortium name="WormBaseParasite"/>
        </authorList>
    </citation>
    <scope>IDENTIFICATION</scope>
</reference>
<keyword evidence="1" id="KW-1185">Reference proteome</keyword>
<evidence type="ECO:0000313" key="1">
    <source>
        <dbReference type="Proteomes" id="UP000887540"/>
    </source>
</evidence>
<dbReference type="InterPro" id="IPR011993">
    <property type="entry name" value="PH-like_dom_sf"/>
</dbReference>
<dbReference type="AlphaFoldDB" id="A0A914CJG0"/>